<evidence type="ECO:0000256" key="1">
    <source>
        <dbReference type="ARBA" id="ARBA00023157"/>
    </source>
</evidence>
<dbReference type="InterPro" id="IPR016186">
    <property type="entry name" value="C-type_lectin-like/link_sf"/>
</dbReference>
<feature type="signal peptide" evidence="2">
    <location>
        <begin position="1"/>
        <end position="20"/>
    </location>
</feature>
<dbReference type="EMBL" id="JBAMIC010001466">
    <property type="protein sequence ID" value="KAK7089496.1"/>
    <property type="molecule type" value="Genomic_DNA"/>
</dbReference>
<dbReference type="SMART" id="SM00034">
    <property type="entry name" value="CLECT"/>
    <property type="match status" value="1"/>
</dbReference>
<reference evidence="4 5" key="1">
    <citation type="submission" date="2024-02" db="EMBL/GenBank/DDBJ databases">
        <title>Chromosome-scale genome assembly of the rough periwinkle Littorina saxatilis.</title>
        <authorList>
            <person name="De Jode A."/>
            <person name="Faria R."/>
            <person name="Formenti G."/>
            <person name="Sims Y."/>
            <person name="Smith T.P."/>
            <person name="Tracey A."/>
            <person name="Wood J.M.D."/>
            <person name="Zagrodzka Z.B."/>
            <person name="Johannesson K."/>
            <person name="Butlin R.K."/>
            <person name="Leder E.H."/>
        </authorList>
    </citation>
    <scope>NUCLEOTIDE SEQUENCE [LARGE SCALE GENOMIC DNA]</scope>
    <source>
        <strain evidence="4">Snail1</strain>
        <tissue evidence="4">Muscle</tissue>
    </source>
</reference>
<dbReference type="AlphaFoldDB" id="A0AAN9AMD3"/>
<dbReference type="CDD" id="cd00037">
    <property type="entry name" value="CLECT"/>
    <property type="match status" value="1"/>
</dbReference>
<dbReference type="InterPro" id="IPR050111">
    <property type="entry name" value="C-type_lectin/snaclec_domain"/>
</dbReference>
<protein>
    <recommendedName>
        <fullName evidence="3">C-type lectin domain-containing protein</fullName>
    </recommendedName>
</protein>
<gene>
    <name evidence="4" type="ORF">V1264_025029</name>
</gene>
<comment type="caution">
    <text evidence="4">The sequence shown here is derived from an EMBL/GenBank/DDBJ whole genome shotgun (WGS) entry which is preliminary data.</text>
</comment>
<dbReference type="Proteomes" id="UP001374579">
    <property type="component" value="Unassembled WGS sequence"/>
</dbReference>
<dbReference type="Pfam" id="PF00059">
    <property type="entry name" value="Lectin_C"/>
    <property type="match status" value="1"/>
</dbReference>
<accession>A0AAN9AMD3</accession>
<evidence type="ECO:0000259" key="3">
    <source>
        <dbReference type="PROSITE" id="PS50041"/>
    </source>
</evidence>
<keyword evidence="2" id="KW-0732">Signal</keyword>
<dbReference type="InterPro" id="IPR018378">
    <property type="entry name" value="C-type_lectin_CS"/>
</dbReference>
<dbReference type="InterPro" id="IPR001304">
    <property type="entry name" value="C-type_lectin-like"/>
</dbReference>
<feature type="domain" description="C-type lectin" evidence="3">
    <location>
        <begin position="28"/>
        <end position="146"/>
    </location>
</feature>
<dbReference type="PANTHER" id="PTHR22803">
    <property type="entry name" value="MANNOSE, PHOSPHOLIPASE, LECTIN RECEPTOR RELATED"/>
    <property type="match status" value="1"/>
</dbReference>
<name>A0AAN9AMD3_9CAEN</name>
<sequence length="149" mass="16846">MMQRIALIAAGLLLVQLAMSCRTGWMSYKDSCYIVIADEQPWTEAQVVCETLNGYLVTISTSGEDSAVYQLVKNAKYKRAWIGLHDLERQGHFQWVTTNREANYTNWDATEPNNQNGNESCVLLRSFSDGRWNDYPCSGNLAFVCESST</sequence>
<dbReference type="PROSITE" id="PS51257">
    <property type="entry name" value="PROKAR_LIPOPROTEIN"/>
    <property type="match status" value="1"/>
</dbReference>
<dbReference type="InterPro" id="IPR016187">
    <property type="entry name" value="CTDL_fold"/>
</dbReference>
<dbReference type="SUPFAM" id="SSF56436">
    <property type="entry name" value="C-type lectin-like"/>
    <property type="match status" value="1"/>
</dbReference>
<keyword evidence="5" id="KW-1185">Reference proteome</keyword>
<organism evidence="4 5">
    <name type="scientific">Littorina saxatilis</name>
    <dbReference type="NCBI Taxonomy" id="31220"/>
    <lineage>
        <taxon>Eukaryota</taxon>
        <taxon>Metazoa</taxon>
        <taxon>Spiralia</taxon>
        <taxon>Lophotrochozoa</taxon>
        <taxon>Mollusca</taxon>
        <taxon>Gastropoda</taxon>
        <taxon>Caenogastropoda</taxon>
        <taxon>Littorinimorpha</taxon>
        <taxon>Littorinoidea</taxon>
        <taxon>Littorinidae</taxon>
        <taxon>Littorina</taxon>
    </lineage>
</organism>
<dbReference type="PROSITE" id="PS00615">
    <property type="entry name" value="C_TYPE_LECTIN_1"/>
    <property type="match status" value="1"/>
</dbReference>
<evidence type="ECO:0000313" key="4">
    <source>
        <dbReference type="EMBL" id="KAK7089496.1"/>
    </source>
</evidence>
<evidence type="ECO:0000256" key="2">
    <source>
        <dbReference type="SAM" id="SignalP"/>
    </source>
</evidence>
<evidence type="ECO:0000313" key="5">
    <source>
        <dbReference type="Proteomes" id="UP001374579"/>
    </source>
</evidence>
<feature type="chain" id="PRO_5042872745" description="C-type lectin domain-containing protein" evidence="2">
    <location>
        <begin position="21"/>
        <end position="149"/>
    </location>
</feature>
<keyword evidence="1" id="KW-1015">Disulfide bond</keyword>
<proteinExistence type="predicted"/>
<dbReference type="Gene3D" id="3.10.100.10">
    <property type="entry name" value="Mannose-Binding Protein A, subunit A"/>
    <property type="match status" value="1"/>
</dbReference>
<dbReference type="PROSITE" id="PS50041">
    <property type="entry name" value="C_TYPE_LECTIN_2"/>
    <property type="match status" value="1"/>
</dbReference>